<gene>
    <name evidence="1" type="ORF">Pint_27130</name>
</gene>
<sequence>MEKLQAYRLGTECFLQGEDLISGNTIPGDEILGNENLVRLLQIETELMDFASISQDSVSASPGSSPEKELMSPGMVQATQGSELVEDSSVIDLLVMGAEAVEARNWVLSLAIVAKLNCLLNDGENSDNPFNRLAFFFTQGLFHRSIDAPEMFREPVTGQADILPIFQVLQELSPYVKFAHFTANQAILEATEGDQEIHVIDFDIMEGIQWPPLMADLAARKNVVSLRVTAIITDQKNLISVQQTGRRLKEFADSIHFPFIIDHLVMVSDNDFESINTGHTLIANCMMHQLHIPKRNLSQVKTFIDGVTKLSPKILILVEEELFRFTRTPSMSFVEFFCEALHHYAALSDSLVSSFCKNREAGLRQIEKEFIGIRILDTLGQFPSANEEKRQWGKGFDCLREFKPINLSFCNISQAKSLVSLFRGGYWVQNEKWKLTLYWKSMPLTTASIWVPISTSR</sequence>
<keyword evidence="2" id="KW-1185">Reference proteome</keyword>
<protein>
    <submittedName>
        <fullName evidence="1">Uncharacterized protein</fullName>
    </submittedName>
</protein>
<comment type="caution">
    <text evidence="1">The sequence shown here is derived from an EMBL/GenBank/DDBJ whole genome shotgun (WGS) entry which is preliminary data.</text>
</comment>
<organism evidence="1 2">
    <name type="scientific">Pistacia integerrima</name>
    <dbReference type="NCBI Taxonomy" id="434235"/>
    <lineage>
        <taxon>Eukaryota</taxon>
        <taxon>Viridiplantae</taxon>
        <taxon>Streptophyta</taxon>
        <taxon>Embryophyta</taxon>
        <taxon>Tracheophyta</taxon>
        <taxon>Spermatophyta</taxon>
        <taxon>Magnoliopsida</taxon>
        <taxon>eudicotyledons</taxon>
        <taxon>Gunneridae</taxon>
        <taxon>Pentapetalae</taxon>
        <taxon>rosids</taxon>
        <taxon>malvids</taxon>
        <taxon>Sapindales</taxon>
        <taxon>Anacardiaceae</taxon>
        <taxon>Pistacia</taxon>
    </lineage>
</organism>
<dbReference type="Proteomes" id="UP001163603">
    <property type="component" value="Chromosome 5"/>
</dbReference>
<accession>A0ACC0YMQ4</accession>
<proteinExistence type="predicted"/>
<evidence type="ECO:0000313" key="2">
    <source>
        <dbReference type="Proteomes" id="UP001163603"/>
    </source>
</evidence>
<evidence type="ECO:0000313" key="1">
    <source>
        <dbReference type="EMBL" id="KAJ0039696.1"/>
    </source>
</evidence>
<dbReference type="EMBL" id="CM047740">
    <property type="protein sequence ID" value="KAJ0039696.1"/>
    <property type="molecule type" value="Genomic_DNA"/>
</dbReference>
<reference evidence="2" key="1">
    <citation type="journal article" date="2023" name="G3 (Bethesda)">
        <title>Genome assembly and association tests identify interacting loci associated with vigor, precocity, and sex in interspecific pistachio rootstocks.</title>
        <authorList>
            <person name="Palmer W."/>
            <person name="Jacygrad E."/>
            <person name="Sagayaradj S."/>
            <person name="Cavanaugh K."/>
            <person name="Han R."/>
            <person name="Bertier L."/>
            <person name="Beede B."/>
            <person name="Kafkas S."/>
            <person name="Golino D."/>
            <person name="Preece J."/>
            <person name="Michelmore R."/>
        </authorList>
    </citation>
    <scope>NUCLEOTIDE SEQUENCE [LARGE SCALE GENOMIC DNA]</scope>
</reference>
<name>A0ACC0YMQ4_9ROSI</name>